<dbReference type="Gene3D" id="3.30.390.110">
    <property type="match status" value="1"/>
</dbReference>
<keyword evidence="7" id="KW-1185">Reference proteome</keyword>
<evidence type="ECO:0000256" key="2">
    <source>
        <dbReference type="ARBA" id="ARBA00022980"/>
    </source>
</evidence>
<organism evidence="6 7">
    <name type="scientific">Monosporascus ibericus</name>
    <dbReference type="NCBI Taxonomy" id="155417"/>
    <lineage>
        <taxon>Eukaryota</taxon>
        <taxon>Fungi</taxon>
        <taxon>Dikarya</taxon>
        <taxon>Ascomycota</taxon>
        <taxon>Pezizomycotina</taxon>
        <taxon>Sordariomycetes</taxon>
        <taxon>Xylariomycetidae</taxon>
        <taxon>Xylariales</taxon>
        <taxon>Xylariales incertae sedis</taxon>
        <taxon>Monosporascus</taxon>
    </lineage>
</organism>
<dbReference type="GO" id="GO:0005840">
    <property type="term" value="C:ribosome"/>
    <property type="evidence" value="ECO:0007669"/>
    <property type="project" value="UniProtKB-KW"/>
</dbReference>
<dbReference type="OrthoDB" id="338850at2759"/>
<reference evidence="6 7" key="1">
    <citation type="submission" date="2018-06" db="EMBL/GenBank/DDBJ databases">
        <title>Complete Genomes of Monosporascus.</title>
        <authorList>
            <person name="Robinson A.J."/>
            <person name="Natvig D.O."/>
        </authorList>
    </citation>
    <scope>NUCLEOTIDE SEQUENCE [LARGE SCALE GENOMIC DNA]</scope>
    <source>
        <strain evidence="6 7">CBS 110550</strain>
    </source>
</reference>
<keyword evidence="3" id="KW-0687">Ribonucleoprotein</keyword>
<dbReference type="AlphaFoldDB" id="A0A4Q4TD29"/>
<name>A0A4Q4TD29_9PEZI</name>
<dbReference type="InterPro" id="IPR029004">
    <property type="entry name" value="Ribosomal_eL28/Mak16"/>
</dbReference>
<dbReference type="Proteomes" id="UP000293360">
    <property type="component" value="Unassembled WGS sequence"/>
</dbReference>
<accession>A0A4Q4TD29</accession>
<dbReference type="Pfam" id="PF01778">
    <property type="entry name" value="Ribosomal_L28e"/>
    <property type="match status" value="1"/>
</dbReference>
<dbReference type="PANTHER" id="PTHR10544">
    <property type="entry name" value="60S RIBOSOMAL PROTEIN L28"/>
    <property type="match status" value="1"/>
</dbReference>
<dbReference type="FunFam" id="3.30.390.110:FF:000002">
    <property type="entry name" value="60S ribosomal protein L28"/>
    <property type="match status" value="1"/>
</dbReference>
<dbReference type="GO" id="GO:0006412">
    <property type="term" value="P:translation"/>
    <property type="evidence" value="ECO:0007669"/>
    <property type="project" value="InterPro"/>
</dbReference>
<evidence type="ECO:0000256" key="3">
    <source>
        <dbReference type="ARBA" id="ARBA00023274"/>
    </source>
</evidence>
<proteinExistence type="inferred from homology"/>
<feature type="domain" description="Ribosomal eL28/Mak16" evidence="5">
    <location>
        <begin position="13"/>
        <end position="132"/>
    </location>
</feature>
<dbReference type="STRING" id="155417.A0A4Q4TD29"/>
<feature type="region of interest" description="Disordered" evidence="4">
    <location>
        <begin position="125"/>
        <end position="157"/>
    </location>
</feature>
<comment type="similarity">
    <text evidence="1">Belongs to the eukaryotic ribosomal protein eL28 family.</text>
</comment>
<protein>
    <recommendedName>
        <fullName evidence="5">Ribosomal eL28/Mak16 domain-containing protein</fullName>
    </recommendedName>
</protein>
<evidence type="ECO:0000256" key="4">
    <source>
        <dbReference type="SAM" id="MobiDB-lite"/>
    </source>
</evidence>
<evidence type="ECO:0000313" key="7">
    <source>
        <dbReference type="Proteomes" id="UP000293360"/>
    </source>
</evidence>
<evidence type="ECO:0000259" key="5">
    <source>
        <dbReference type="Pfam" id="PF01778"/>
    </source>
</evidence>
<dbReference type="InterPro" id="IPR002672">
    <property type="entry name" value="Ribosomal_eL28"/>
</dbReference>
<evidence type="ECO:0000256" key="1">
    <source>
        <dbReference type="ARBA" id="ARBA00007926"/>
    </source>
</evidence>
<sequence>MSAAASPLAPADLVWEIVRSQNSYLVKRKQSGGVQFSRDPLNLKNFNSRKHAGFVNNKALGVLPAEKGGVKVLSKKESAIQQPAKAVTETTYHGGKSTRHTYKAVANQAAKTGYRPDLREAAVARVSAIRQSQRPTKPEPEKKLRGAKAKKAAEASS</sequence>
<keyword evidence="2" id="KW-0689">Ribosomal protein</keyword>
<comment type="caution">
    <text evidence="6">The sequence shown here is derived from an EMBL/GenBank/DDBJ whole genome shotgun (WGS) entry which is preliminary data.</text>
</comment>
<dbReference type="GO" id="GO:1990904">
    <property type="term" value="C:ribonucleoprotein complex"/>
    <property type="evidence" value="ECO:0007669"/>
    <property type="project" value="UniProtKB-KW"/>
</dbReference>
<dbReference type="GO" id="GO:0003735">
    <property type="term" value="F:structural constituent of ribosome"/>
    <property type="evidence" value="ECO:0007669"/>
    <property type="project" value="InterPro"/>
</dbReference>
<dbReference type="EMBL" id="QJNU01000263">
    <property type="protein sequence ID" value="RYP03370.1"/>
    <property type="molecule type" value="Genomic_DNA"/>
</dbReference>
<evidence type="ECO:0000313" key="6">
    <source>
        <dbReference type="EMBL" id="RYP03370.1"/>
    </source>
</evidence>
<gene>
    <name evidence="6" type="ORF">DL764_005185</name>
</gene>